<name>A0AAV2T658_CALDB</name>
<dbReference type="InterPro" id="IPR036249">
    <property type="entry name" value="Thioredoxin-like_sf"/>
</dbReference>
<dbReference type="GO" id="GO:0004364">
    <property type="term" value="F:glutathione transferase activity"/>
    <property type="evidence" value="ECO:0007669"/>
    <property type="project" value="UniProtKB-EC"/>
</dbReference>
<evidence type="ECO:0000256" key="5">
    <source>
        <dbReference type="ARBA" id="ARBA00022679"/>
    </source>
</evidence>
<evidence type="ECO:0000256" key="2">
    <source>
        <dbReference type="ARBA" id="ARBA00003701"/>
    </source>
</evidence>
<dbReference type="InterPro" id="IPR040079">
    <property type="entry name" value="Glutathione_S-Trfase"/>
</dbReference>
<dbReference type="SUPFAM" id="SSF52833">
    <property type="entry name" value="Thioredoxin-like"/>
    <property type="match status" value="1"/>
</dbReference>
<comment type="subunit">
    <text evidence="3">Homodimer.</text>
</comment>
<evidence type="ECO:0000313" key="9">
    <source>
        <dbReference type="Proteomes" id="UP001497525"/>
    </source>
</evidence>
<sequence length="173" mass="20053">MSSVKYKLTYFYQRGRAEPIRVLFAALNIPFEDHRIEFSDWATLKSKIPTHRLPYLEIVGESGETRGYSESMAIARFIAHENNMMGRTSDEYYKIEKIISLSIYKSLKESSGPFVTGDKPSFGDLYLLTVMDHVQEMDYYLSQSPYFAAHREAVLKEFPKLAEYLKTRPVTPI</sequence>
<dbReference type="PROSITE" id="PS50404">
    <property type="entry name" value="GST_NTER"/>
    <property type="match status" value="1"/>
</dbReference>
<dbReference type="PANTHER" id="PTHR11571">
    <property type="entry name" value="GLUTATHIONE S-TRANSFERASE"/>
    <property type="match status" value="1"/>
</dbReference>
<evidence type="ECO:0000256" key="1">
    <source>
        <dbReference type="ARBA" id="ARBA00002446"/>
    </source>
</evidence>
<dbReference type="Pfam" id="PF02798">
    <property type="entry name" value="GST_N"/>
    <property type="match status" value="1"/>
</dbReference>
<comment type="catalytic activity">
    <reaction evidence="6">
        <text>RX + glutathione = an S-substituted glutathione + a halide anion + H(+)</text>
        <dbReference type="Rhea" id="RHEA:16437"/>
        <dbReference type="ChEBI" id="CHEBI:15378"/>
        <dbReference type="ChEBI" id="CHEBI:16042"/>
        <dbReference type="ChEBI" id="CHEBI:17792"/>
        <dbReference type="ChEBI" id="CHEBI:57925"/>
        <dbReference type="ChEBI" id="CHEBI:90779"/>
        <dbReference type="EC" id="2.5.1.18"/>
    </reaction>
</comment>
<dbReference type="Pfam" id="PF14497">
    <property type="entry name" value="GST_C_3"/>
    <property type="match status" value="1"/>
</dbReference>
<dbReference type="InterPro" id="IPR004045">
    <property type="entry name" value="Glutathione_S-Trfase_N"/>
</dbReference>
<comment type="function">
    <text evidence="2">Conjugation of reduced glutathione to a wide number of exogenous and endogenous hydrophobic electrophiles.</text>
</comment>
<dbReference type="InterPro" id="IPR036282">
    <property type="entry name" value="Glutathione-S-Trfase_C_sf"/>
</dbReference>
<evidence type="ECO:0000256" key="3">
    <source>
        <dbReference type="ARBA" id="ARBA00011738"/>
    </source>
</evidence>
<dbReference type="EC" id="2.5.1.18" evidence="4"/>
<dbReference type="Gene3D" id="1.20.1050.130">
    <property type="match status" value="1"/>
</dbReference>
<evidence type="ECO:0000256" key="6">
    <source>
        <dbReference type="ARBA" id="ARBA00047960"/>
    </source>
</evidence>
<reference evidence="8" key="1">
    <citation type="submission" date="2024-06" db="EMBL/GenBank/DDBJ databases">
        <authorList>
            <person name="Liu X."/>
            <person name="Lenzi L."/>
            <person name="Haldenby T S."/>
            <person name="Uol C."/>
        </authorList>
    </citation>
    <scope>NUCLEOTIDE SEQUENCE</scope>
</reference>
<protein>
    <recommendedName>
        <fullName evidence="4">glutathione transferase</fullName>
        <ecNumber evidence="4">2.5.1.18</ecNumber>
    </recommendedName>
</protein>
<dbReference type="InterPro" id="IPR004046">
    <property type="entry name" value="GST_C"/>
</dbReference>
<dbReference type="SFLD" id="SFLDS00019">
    <property type="entry name" value="Glutathione_Transferase_(cytos"/>
    <property type="match status" value="1"/>
</dbReference>
<comment type="function">
    <text evidence="1">GST isoenzymes appear to play a central role in the parasite detoxification system. Other functions are also suspected including a role in increasing the solubility of haematin in the parasite gut.</text>
</comment>
<dbReference type="Proteomes" id="UP001497525">
    <property type="component" value="Unassembled WGS sequence"/>
</dbReference>
<proteinExistence type="predicted"/>
<dbReference type="SUPFAM" id="SSF47616">
    <property type="entry name" value="GST C-terminal domain-like"/>
    <property type="match status" value="1"/>
</dbReference>
<gene>
    <name evidence="8" type="ORF">CDAUBV1_LOCUS5804</name>
</gene>
<dbReference type="PANTHER" id="PTHR11571:SF224">
    <property type="entry name" value="HEMATOPOIETIC PROSTAGLANDIN D SYNTHASE"/>
    <property type="match status" value="1"/>
</dbReference>
<evidence type="ECO:0000259" key="7">
    <source>
        <dbReference type="PROSITE" id="PS50404"/>
    </source>
</evidence>
<comment type="caution">
    <text evidence="8">The sequence shown here is derived from an EMBL/GenBank/DDBJ whole genome shotgun (WGS) entry which is preliminary data.</text>
</comment>
<dbReference type="EMBL" id="CAXLJL010000145">
    <property type="protein sequence ID" value="CAL5132923.1"/>
    <property type="molecule type" value="Genomic_DNA"/>
</dbReference>
<accession>A0AAV2T658</accession>
<dbReference type="AlphaFoldDB" id="A0AAV2T658"/>
<feature type="domain" description="GST N-terminal" evidence="7">
    <location>
        <begin position="4"/>
        <end position="86"/>
    </location>
</feature>
<evidence type="ECO:0000313" key="8">
    <source>
        <dbReference type="EMBL" id="CAL5132923.1"/>
    </source>
</evidence>
<keyword evidence="5" id="KW-0808">Transferase</keyword>
<dbReference type="GO" id="GO:0006749">
    <property type="term" value="P:glutathione metabolic process"/>
    <property type="evidence" value="ECO:0007669"/>
    <property type="project" value="TreeGrafter"/>
</dbReference>
<organism evidence="8 9">
    <name type="scientific">Calicophoron daubneyi</name>
    <name type="common">Rumen fluke</name>
    <name type="synonym">Paramphistomum daubneyi</name>
    <dbReference type="NCBI Taxonomy" id="300641"/>
    <lineage>
        <taxon>Eukaryota</taxon>
        <taxon>Metazoa</taxon>
        <taxon>Spiralia</taxon>
        <taxon>Lophotrochozoa</taxon>
        <taxon>Platyhelminthes</taxon>
        <taxon>Trematoda</taxon>
        <taxon>Digenea</taxon>
        <taxon>Plagiorchiida</taxon>
        <taxon>Pronocephalata</taxon>
        <taxon>Paramphistomoidea</taxon>
        <taxon>Paramphistomidae</taxon>
        <taxon>Calicophoron</taxon>
    </lineage>
</organism>
<dbReference type="Gene3D" id="1.20.1050.10">
    <property type="match status" value="1"/>
</dbReference>
<evidence type="ECO:0000256" key="4">
    <source>
        <dbReference type="ARBA" id="ARBA00012452"/>
    </source>
</evidence>
<dbReference type="InterPro" id="IPR050213">
    <property type="entry name" value="GST_superfamily"/>
</dbReference>
<dbReference type="CDD" id="cd03039">
    <property type="entry name" value="GST_N_Sigma_like"/>
    <property type="match status" value="1"/>
</dbReference>